<gene>
    <name evidence="2" type="ORF">Acr_00g0065880</name>
</gene>
<feature type="compositionally biased region" description="Low complexity" evidence="1">
    <location>
        <begin position="120"/>
        <end position="135"/>
    </location>
</feature>
<keyword evidence="3" id="KW-1185">Reference proteome</keyword>
<name>A0A7J0DQH1_9ERIC</name>
<evidence type="ECO:0000313" key="2">
    <source>
        <dbReference type="EMBL" id="GFS39969.1"/>
    </source>
</evidence>
<evidence type="ECO:0000256" key="1">
    <source>
        <dbReference type="SAM" id="MobiDB-lite"/>
    </source>
</evidence>
<sequence>MGIQEFYLAMSDLWDQLALTESAELQGSAPYIARREEQRLVQFLMALRDDFEGLREEIRLKSQSSNKGILPAPNPSVFVVPNQPPSSSPSRPKVGFDEFSFCKRKGHWKIQCPMLLNRAQNPSQQRSSGNQSQQRAYRPPQSNTATTVPPSPLSSFGAPPSSNPTMAALAE</sequence>
<dbReference type="Proteomes" id="UP000585474">
    <property type="component" value="Unassembled WGS sequence"/>
</dbReference>
<dbReference type="AlphaFoldDB" id="A0A7J0DQH1"/>
<accession>A0A7J0DQH1</accession>
<protein>
    <submittedName>
        <fullName evidence="2">Uncharacterized protein</fullName>
    </submittedName>
</protein>
<evidence type="ECO:0000313" key="3">
    <source>
        <dbReference type="Proteomes" id="UP000585474"/>
    </source>
</evidence>
<feature type="region of interest" description="Disordered" evidence="1">
    <location>
        <begin position="118"/>
        <end position="171"/>
    </location>
</feature>
<feature type="region of interest" description="Disordered" evidence="1">
    <location>
        <begin position="65"/>
        <end position="96"/>
    </location>
</feature>
<comment type="caution">
    <text evidence="2">The sequence shown here is derived from an EMBL/GenBank/DDBJ whole genome shotgun (WGS) entry which is preliminary data.</text>
</comment>
<dbReference type="EMBL" id="BJWL01000339">
    <property type="protein sequence ID" value="GFS39969.1"/>
    <property type="molecule type" value="Genomic_DNA"/>
</dbReference>
<proteinExistence type="predicted"/>
<dbReference type="OrthoDB" id="1706811at2759"/>
<reference evidence="3" key="1">
    <citation type="submission" date="2019-07" db="EMBL/GenBank/DDBJ databases">
        <title>De Novo Assembly of kiwifruit Actinidia rufa.</title>
        <authorList>
            <person name="Sugita-Konishi S."/>
            <person name="Sato K."/>
            <person name="Mori E."/>
            <person name="Abe Y."/>
            <person name="Kisaki G."/>
            <person name="Hamano K."/>
            <person name="Suezawa K."/>
            <person name="Otani M."/>
            <person name="Fukuda T."/>
            <person name="Manabe T."/>
            <person name="Gomi K."/>
            <person name="Tabuchi M."/>
            <person name="Akimitsu K."/>
            <person name="Kataoka I."/>
        </authorList>
    </citation>
    <scope>NUCLEOTIDE SEQUENCE [LARGE SCALE GENOMIC DNA]</scope>
    <source>
        <strain evidence="3">cv. Fuchu</strain>
    </source>
</reference>
<dbReference type="PANTHER" id="PTHR34222:SF100">
    <property type="entry name" value="CCHC-TYPE DOMAIN-CONTAINING PROTEIN"/>
    <property type="match status" value="1"/>
</dbReference>
<dbReference type="PANTHER" id="PTHR34222">
    <property type="entry name" value="GAG_PRE-INTEGRS DOMAIN-CONTAINING PROTEIN"/>
    <property type="match status" value="1"/>
</dbReference>
<organism evidence="2 3">
    <name type="scientific">Actinidia rufa</name>
    <dbReference type="NCBI Taxonomy" id="165716"/>
    <lineage>
        <taxon>Eukaryota</taxon>
        <taxon>Viridiplantae</taxon>
        <taxon>Streptophyta</taxon>
        <taxon>Embryophyta</taxon>
        <taxon>Tracheophyta</taxon>
        <taxon>Spermatophyta</taxon>
        <taxon>Magnoliopsida</taxon>
        <taxon>eudicotyledons</taxon>
        <taxon>Gunneridae</taxon>
        <taxon>Pentapetalae</taxon>
        <taxon>asterids</taxon>
        <taxon>Ericales</taxon>
        <taxon>Actinidiaceae</taxon>
        <taxon>Actinidia</taxon>
    </lineage>
</organism>